<dbReference type="InterPro" id="IPR027417">
    <property type="entry name" value="P-loop_NTPase"/>
</dbReference>
<comment type="caution">
    <text evidence="1">The sequence shown here is derived from an EMBL/GenBank/DDBJ whole genome shotgun (WGS) entry which is preliminary data.</text>
</comment>
<keyword evidence="2" id="KW-1185">Reference proteome</keyword>
<dbReference type="AlphaFoldDB" id="A0A3M0FWN7"/>
<dbReference type="RefSeq" id="WP_121902826.1">
    <property type="nucleotide sequence ID" value="NZ_REFW01000010.1"/>
</dbReference>
<evidence type="ECO:0000313" key="2">
    <source>
        <dbReference type="Proteomes" id="UP000275256"/>
    </source>
</evidence>
<proteinExistence type="predicted"/>
<evidence type="ECO:0008006" key="3">
    <source>
        <dbReference type="Google" id="ProtNLM"/>
    </source>
</evidence>
<sequence>MAIFVLTSVSGAPGVTTTALGLAQQWGSRHAILLDADPVGGAAILAGHFQGRVVNPGTMVELWMGHRQGRLAETLSESALTLGEGIDFIPGAAGAAQASTIAGLWPALGVELKRMDALDIDVIVDYGRVGHAGSAEALLRMADQVIVVMRSDLVSVAAVAAMPALDTPVGLAVVGPGRPYTAAAITKAMKFPVEIELPWSPKEAAVLSHGAAEPRIRPWRRPPQVLAQRLRTAAEGLRWRAEARMEELHA</sequence>
<gene>
    <name evidence="1" type="ORF">EAX62_16455</name>
</gene>
<dbReference type="SUPFAM" id="SSF52540">
    <property type="entry name" value="P-loop containing nucleoside triphosphate hydrolases"/>
    <property type="match status" value="1"/>
</dbReference>
<reference evidence="1 2" key="1">
    <citation type="submission" date="2018-10" db="EMBL/GenBank/DDBJ databases">
        <title>Tessaracoccus antarcticuss sp. nov., isolated from sediment.</title>
        <authorList>
            <person name="Zhou L.Y."/>
            <person name="Du Z.J."/>
        </authorList>
    </citation>
    <scope>NUCLEOTIDE SEQUENCE [LARGE SCALE GENOMIC DNA]</scope>
    <source>
        <strain evidence="1 2">JDX10</strain>
    </source>
</reference>
<accession>A0A3M0FWN7</accession>
<protein>
    <recommendedName>
        <fullName evidence="3">ParA family protein</fullName>
    </recommendedName>
</protein>
<name>A0A3M0FWN7_9ACTN</name>
<evidence type="ECO:0000313" key="1">
    <source>
        <dbReference type="EMBL" id="RMB56868.1"/>
    </source>
</evidence>
<dbReference type="Gene3D" id="3.40.50.300">
    <property type="entry name" value="P-loop containing nucleotide triphosphate hydrolases"/>
    <property type="match status" value="1"/>
</dbReference>
<dbReference type="EMBL" id="REFW01000010">
    <property type="protein sequence ID" value="RMB56868.1"/>
    <property type="molecule type" value="Genomic_DNA"/>
</dbReference>
<dbReference type="OrthoDB" id="5243870at2"/>
<dbReference type="Proteomes" id="UP000275256">
    <property type="component" value="Unassembled WGS sequence"/>
</dbReference>
<organism evidence="1 2">
    <name type="scientific">Tessaracoccus antarcticus</name>
    <dbReference type="NCBI Taxonomy" id="2479848"/>
    <lineage>
        <taxon>Bacteria</taxon>
        <taxon>Bacillati</taxon>
        <taxon>Actinomycetota</taxon>
        <taxon>Actinomycetes</taxon>
        <taxon>Propionibacteriales</taxon>
        <taxon>Propionibacteriaceae</taxon>
        <taxon>Tessaracoccus</taxon>
    </lineage>
</organism>